<organism evidence="2">
    <name type="scientific">uncultured Caudovirales phage</name>
    <dbReference type="NCBI Taxonomy" id="2100421"/>
    <lineage>
        <taxon>Viruses</taxon>
        <taxon>Duplodnaviria</taxon>
        <taxon>Heunggongvirae</taxon>
        <taxon>Uroviricota</taxon>
        <taxon>Caudoviricetes</taxon>
        <taxon>Peduoviridae</taxon>
        <taxon>Maltschvirus</taxon>
        <taxon>Maltschvirus maltsch</taxon>
    </lineage>
</organism>
<sequence>MMKSRFTVPTLSQPEEDGLPPEMDAHEEAIFEDALSGHVMVRFHIYPTVLERVEDRDNKQVKCSWRVSVLVVFPKHEDETSNMLVMTSQTAAQFGDTAESIEQEYVRDLTESFIHFLDLKAEAD</sequence>
<dbReference type="EMBL" id="LR796545">
    <property type="protein sequence ID" value="CAB4150228.1"/>
    <property type="molecule type" value="Genomic_DNA"/>
</dbReference>
<reference evidence="2" key="1">
    <citation type="submission" date="2020-04" db="EMBL/GenBank/DDBJ databases">
        <authorList>
            <person name="Chiriac C."/>
            <person name="Salcher M."/>
            <person name="Ghai R."/>
            <person name="Kavagutti S V."/>
        </authorList>
    </citation>
    <scope>NUCLEOTIDE SEQUENCE</scope>
</reference>
<evidence type="ECO:0000256" key="1">
    <source>
        <dbReference type="SAM" id="MobiDB-lite"/>
    </source>
</evidence>
<evidence type="ECO:0000313" key="2">
    <source>
        <dbReference type="EMBL" id="CAB4150228.1"/>
    </source>
</evidence>
<gene>
    <name evidence="3" type="ORF">UFOVP1332_2</name>
    <name evidence="2" type="ORF">UFOVP565_1</name>
</gene>
<protein>
    <submittedName>
        <fullName evidence="2">Uncharacterized protein</fullName>
    </submittedName>
</protein>
<evidence type="ECO:0000313" key="3">
    <source>
        <dbReference type="EMBL" id="CAB4198882.1"/>
    </source>
</evidence>
<name>A0A6J5MU18_9CAUD</name>
<dbReference type="EMBL" id="LR797279">
    <property type="protein sequence ID" value="CAB4198882.1"/>
    <property type="molecule type" value="Genomic_DNA"/>
</dbReference>
<feature type="region of interest" description="Disordered" evidence="1">
    <location>
        <begin position="1"/>
        <end position="21"/>
    </location>
</feature>
<proteinExistence type="predicted"/>
<accession>A0A6J5MU18</accession>